<dbReference type="PANTHER" id="PTHR30514:SF1">
    <property type="entry name" value="HTH-TYPE TRANSCRIPTIONAL REGULATOR HEXR-RELATED"/>
    <property type="match status" value="1"/>
</dbReference>
<evidence type="ECO:0000256" key="1">
    <source>
        <dbReference type="ARBA" id="ARBA00023015"/>
    </source>
</evidence>
<gene>
    <name evidence="6" type="ORF">IV43_GL001559</name>
</gene>
<dbReference type="PROSITE" id="PS51071">
    <property type="entry name" value="HTH_RPIR"/>
    <property type="match status" value="1"/>
</dbReference>
<name>A0A0R2JZH6_9LACO</name>
<dbReference type="InterPro" id="IPR001347">
    <property type="entry name" value="SIS_dom"/>
</dbReference>
<dbReference type="Gene3D" id="1.10.10.10">
    <property type="entry name" value="Winged helix-like DNA-binding domain superfamily/Winged helix DNA-binding domain"/>
    <property type="match status" value="1"/>
</dbReference>
<dbReference type="SUPFAM" id="SSF53697">
    <property type="entry name" value="SIS domain"/>
    <property type="match status" value="1"/>
</dbReference>
<dbReference type="AlphaFoldDB" id="A0A0R2JZH6"/>
<evidence type="ECO:0000313" key="7">
    <source>
        <dbReference type="Proteomes" id="UP000051491"/>
    </source>
</evidence>
<dbReference type="InterPro" id="IPR035472">
    <property type="entry name" value="RpiR-like_SIS"/>
</dbReference>
<dbReference type="PROSITE" id="PS51464">
    <property type="entry name" value="SIS"/>
    <property type="match status" value="1"/>
</dbReference>
<evidence type="ECO:0000256" key="2">
    <source>
        <dbReference type="ARBA" id="ARBA00023125"/>
    </source>
</evidence>
<dbReference type="STRING" id="89059.LAC1533_1974"/>
<dbReference type="Proteomes" id="UP000051491">
    <property type="component" value="Unassembled WGS sequence"/>
</dbReference>
<feature type="domain" description="HTH rpiR-type" evidence="4">
    <location>
        <begin position="1"/>
        <end position="75"/>
    </location>
</feature>
<dbReference type="InterPro" id="IPR036388">
    <property type="entry name" value="WH-like_DNA-bd_sf"/>
</dbReference>
<evidence type="ECO:0000259" key="4">
    <source>
        <dbReference type="PROSITE" id="PS51071"/>
    </source>
</evidence>
<keyword evidence="1" id="KW-0805">Transcription regulation</keyword>
<dbReference type="GO" id="GO:0003677">
    <property type="term" value="F:DNA binding"/>
    <property type="evidence" value="ECO:0007669"/>
    <property type="project" value="UniProtKB-KW"/>
</dbReference>
<accession>A0A0R2JZH6</accession>
<feature type="domain" description="SIS" evidence="5">
    <location>
        <begin position="101"/>
        <end position="240"/>
    </location>
</feature>
<protein>
    <submittedName>
        <fullName evidence="6">Transcription regulator</fullName>
    </submittedName>
</protein>
<keyword evidence="3" id="KW-0804">Transcription</keyword>
<dbReference type="RefSeq" id="WP_010498675.1">
    <property type="nucleotide sequence ID" value="NZ_JQBK01000049.1"/>
</dbReference>
<reference evidence="6 7" key="1">
    <citation type="journal article" date="2015" name="Genome Announc.">
        <title>Expanding the biotechnology potential of lactobacilli through comparative genomics of 213 strains and associated genera.</title>
        <authorList>
            <person name="Sun Z."/>
            <person name="Harris H.M."/>
            <person name="McCann A."/>
            <person name="Guo C."/>
            <person name="Argimon S."/>
            <person name="Zhang W."/>
            <person name="Yang X."/>
            <person name="Jeffery I.B."/>
            <person name="Cooney J.C."/>
            <person name="Kagawa T.F."/>
            <person name="Liu W."/>
            <person name="Song Y."/>
            <person name="Salvetti E."/>
            <person name="Wrobel A."/>
            <person name="Rasinkangas P."/>
            <person name="Parkhill J."/>
            <person name="Rea M.C."/>
            <person name="O'Sullivan O."/>
            <person name="Ritari J."/>
            <person name="Douillard F.P."/>
            <person name="Paul Ross R."/>
            <person name="Yang R."/>
            <person name="Briner A.E."/>
            <person name="Felis G.E."/>
            <person name="de Vos W.M."/>
            <person name="Barrangou R."/>
            <person name="Klaenhammer T.R."/>
            <person name="Caufield P.W."/>
            <person name="Cui Y."/>
            <person name="Zhang H."/>
            <person name="O'Toole P.W."/>
        </authorList>
    </citation>
    <scope>NUCLEOTIDE SEQUENCE [LARGE SCALE GENOMIC DNA]</scope>
    <source>
        <strain evidence="6 7">DSM 15353</strain>
    </source>
</reference>
<comment type="caution">
    <text evidence="6">The sequence shown here is derived from an EMBL/GenBank/DDBJ whole genome shotgun (WGS) entry which is preliminary data.</text>
</comment>
<evidence type="ECO:0000259" key="5">
    <source>
        <dbReference type="PROSITE" id="PS51464"/>
    </source>
</evidence>
<dbReference type="CDD" id="cd05013">
    <property type="entry name" value="SIS_RpiR"/>
    <property type="match status" value="1"/>
</dbReference>
<dbReference type="InterPro" id="IPR000281">
    <property type="entry name" value="HTH_RpiR"/>
</dbReference>
<dbReference type="InterPro" id="IPR047640">
    <property type="entry name" value="RpiR-like"/>
</dbReference>
<dbReference type="InterPro" id="IPR046348">
    <property type="entry name" value="SIS_dom_sf"/>
</dbReference>
<keyword evidence="2" id="KW-0238">DNA-binding</keyword>
<dbReference type="PATRIC" id="fig|89059.3.peg.1668"/>
<proteinExistence type="predicted"/>
<evidence type="ECO:0000313" key="6">
    <source>
        <dbReference type="EMBL" id="KRN82611.1"/>
    </source>
</evidence>
<dbReference type="GO" id="GO:1901135">
    <property type="term" value="P:carbohydrate derivative metabolic process"/>
    <property type="evidence" value="ECO:0007669"/>
    <property type="project" value="InterPro"/>
</dbReference>
<dbReference type="Pfam" id="PF01418">
    <property type="entry name" value="HTH_6"/>
    <property type="match status" value="1"/>
</dbReference>
<evidence type="ECO:0000256" key="3">
    <source>
        <dbReference type="ARBA" id="ARBA00023163"/>
    </source>
</evidence>
<dbReference type="Gene3D" id="3.40.50.10490">
    <property type="entry name" value="Glucose-6-phosphate isomerase like protein, domain 1"/>
    <property type="match status" value="1"/>
</dbReference>
<sequence>MAFFGFKELDRLSEVDMAIYRFFTENVEKVPYMRVRDIATEAHVSNSSVMRFIHKLGYDSFPEFKVSFRSEQRRSQTNDHEISFITAENFPPDIYEKIELIADKMQQSDQIIFCGIGSSGALAEYAARQTAAVGFNSFCVKDPFYPLITQLKNTSNNLLITFSVSGKTIELIEMLNNFVNDEDVTLVAVTADRSSQLALMSRYVLCYSTSQERLAKYYDLTTQVPAMYLIEQLISTARRLAVEQDHESI</sequence>
<dbReference type="GO" id="GO:0003700">
    <property type="term" value="F:DNA-binding transcription factor activity"/>
    <property type="evidence" value="ECO:0007669"/>
    <property type="project" value="InterPro"/>
</dbReference>
<dbReference type="SUPFAM" id="SSF46689">
    <property type="entry name" value="Homeodomain-like"/>
    <property type="match status" value="1"/>
</dbReference>
<organism evidence="6 7">
    <name type="scientific">Ligilactobacillus acidipiscis</name>
    <dbReference type="NCBI Taxonomy" id="89059"/>
    <lineage>
        <taxon>Bacteria</taxon>
        <taxon>Bacillati</taxon>
        <taxon>Bacillota</taxon>
        <taxon>Bacilli</taxon>
        <taxon>Lactobacillales</taxon>
        <taxon>Lactobacillaceae</taxon>
        <taxon>Ligilactobacillus</taxon>
    </lineage>
</organism>
<dbReference type="OrthoDB" id="1648815at2"/>
<dbReference type="GO" id="GO:0097367">
    <property type="term" value="F:carbohydrate derivative binding"/>
    <property type="evidence" value="ECO:0007669"/>
    <property type="project" value="InterPro"/>
</dbReference>
<dbReference type="PANTHER" id="PTHR30514">
    <property type="entry name" value="GLUCOKINASE"/>
    <property type="match status" value="1"/>
</dbReference>
<dbReference type="EMBL" id="JQBK01000049">
    <property type="protein sequence ID" value="KRN82611.1"/>
    <property type="molecule type" value="Genomic_DNA"/>
</dbReference>
<dbReference type="Pfam" id="PF01380">
    <property type="entry name" value="SIS"/>
    <property type="match status" value="1"/>
</dbReference>
<dbReference type="InterPro" id="IPR009057">
    <property type="entry name" value="Homeodomain-like_sf"/>
</dbReference>